<keyword evidence="1" id="KW-0472">Membrane</keyword>
<organism evidence="2 3">
    <name type="scientific">Cupriavidus basilensis OR16</name>
    <dbReference type="NCBI Taxonomy" id="1127483"/>
    <lineage>
        <taxon>Bacteria</taxon>
        <taxon>Pseudomonadati</taxon>
        <taxon>Pseudomonadota</taxon>
        <taxon>Betaproteobacteria</taxon>
        <taxon>Burkholderiales</taxon>
        <taxon>Burkholderiaceae</taxon>
        <taxon>Cupriavidus</taxon>
    </lineage>
</organism>
<keyword evidence="1" id="KW-0812">Transmembrane</keyword>
<dbReference type="RefSeq" id="WP_006162215.1">
    <property type="nucleotide sequence ID" value="NZ_AHJE01000093.1"/>
</dbReference>
<proteinExistence type="predicted"/>
<dbReference type="EMBL" id="AHJE01000093">
    <property type="protein sequence ID" value="EHP39441.1"/>
    <property type="molecule type" value="Genomic_DNA"/>
</dbReference>
<evidence type="ECO:0000256" key="1">
    <source>
        <dbReference type="SAM" id="Phobius"/>
    </source>
</evidence>
<name>H1SDI7_9BURK</name>
<dbReference type="Proteomes" id="UP000005808">
    <property type="component" value="Unassembled WGS sequence"/>
</dbReference>
<dbReference type="OrthoDB" id="9255689at2"/>
<protein>
    <submittedName>
        <fullName evidence="2">Uncharacterized protein</fullName>
    </submittedName>
</protein>
<reference evidence="2 3" key="1">
    <citation type="journal article" date="2012" name="J. Bacteriol.">
        <title>De Novo Genome Project of Cupriavidus basilensis OR16.</title>
        <authorList>
            <person name="Cserhati M."/>
            <person name="Kriszt B."/>
            <person name="Szoboszlay S."/>
            <person name="Toth A."/>
            <person name="Szabo I."/>
            <person name="Tancsics A."/>
            <person name="Nagy I."/>
            <person name="Horvath B."/>
            <person name="Nagy I."/>
            <person name="Kukolya J."/>
        </authorList>
    </citation>
    <scope>NUCLEOTIDE SEQUENCE [LARGE SCALE GENOMIC DNA]</scope>
    <source>
        <strain evidence="2 3">OR16</strain>
    </source>
</reference>
<feature type="transmembrane region" description="Helical" evidence="1">
    <location>
        <begin position="103"/>
        <end position="120"/>
    </location>
</feature>
<accession>H1SDI7</accession>
<dbReference type="AlphaFoldDB" id="H1SDI7"/>
<keyword evidence="1" id="KW-1133">Transmembrane helix</keyword>
<evidence type="ECO:0000313" key="3">
    <source>
        <dbReference type="Proteomes" id="UP000005808"/>
    </source>
</evidence>
<sequence>MLNIQYDETALKAVILELVPAYQQGTLLDLIAGADVSEETIDATGMMLVGERREPGYIAYTGVPPEQDGRVAPSVWSCVRGEVYNLLCTDSVRYKSERKEGQTAIKSLVTIIATAVAAQFSLPVGVLTGAAVLGLMTALKVGVNGYCEALKPRPPKS</sequence>
<evidence type="ECO:0000313" key="2">
    <source>
        <dbReference type="EMBL" id="EHP39441.1"/>
    </source>
</evidence>
<gene>
    <name evidence="2" type="ORF">OR16_31819</name>
</gene>
<comment type="caution">
    <text evidence="2">The sequence shown here is derived from an EMBL/GenBank/DDBJ whole genome shotgun (WGS) entry which is preliminary data.</text>
</comment>